<feature type="compositionally biased region" description="Low complexity" evidence="2">
    <location>
        <begin position="368"/>
        <end position="385"/>
    </location>
</feature>
<comment type="caution">
    <text evidence="3">The sequence shown here is derived from an EMBL/GenBank/DDBJ whole genome shotgun (WGS) entry which is preliminary data.</text>
</comment>
<keyword evidence="1" id="KW-0175">Coiled coil</keyword>
<dbReference type="Proteomes" id="UP000037923">
    <property type="component" value="Unassembled WGS sequence"/>
</dbReference>
<feature type="compositionally biased region" description="Low complexity" evidence="2">
    <location>
        <begin position="696"/>
        <end position="705"/>
    </location>
</feature>
<organism evidence="3 4">
    <name type="scientific">Leptomonas pyrrhocoris</name>
    <name type="common">Firebug parasite</name>
    <dbReference type="NCBI Taxonomy" id="157538"/>
    <lineage>
        <taxon>Eukaryota</taxon>
        <taxon>Discoba</taxon>
        <taxon>Euglenozoa</taxon>
        <taxon>Kinetoplastea</taxon>
        <taxon>Metakinetoplastina</taxon>
        <taxon>Trypanosomatida</taxon>
        <taxon>Trypanosomatidae</taxon>
        <taxon>Leishmaniinae</taxon>
        <taxon>Leptomonas</taxon>
    </lineage>
</organism>
<feature type="compositionally biased region" description="Low complexity" evidence="2">
    <location>
        <begin position="11"/>
        <end position="26"/>
    </location>
</feature>
<feature type="region of interest" description="Disordered" evidence="2">
    <location>
        <begin position="419"/>
        <end position="536"/>
    </location>
</feature>
<feature type="compositionally biased region" description="Low complexity" evidence="2">
    <location>
        <begin position="419"/>
        <end position="440"/>
    </location>
</feature>
<feature type="region of interest" description="Disordered" evidence="2">
    <location>
        <begin position="1"/>
        <end position="26"/>
    </location>
</feature>
<dbReference type="OMA" id="DKWLYDV"/>
<evidence type="ECO:0000313" key="4">
    <source>
        <dbReference type="Proteomes" id="UP000037923"/>
    </source>
</evidence>
<feature type="compositionally biased region" description="Low complexity" evidence="2">
    <location>
        <begin position="512"/>
        <end position="536"/>
    </location>
</feature>
<feature type="compositionally biased region" description="Pro residues" evidence="2">
    <location>
        <begin position="474"/>
        <end position="483"/>
    </location>
</feature>
<keyword evidence="4" id="KW-1185">Reference proteome</keyword>
<feature type="compositionally biased region" description="Polar residues" evidence="2">
    <location>
        <begin position="726"/>
        <end position="742"/>
    </location>
</feature>
<feature type="compositionally biased region" description="Polar residues" evidence="2">
    <location>
        <begin position="706"/>
        <end position="717"/>
    </location>
</feature>
<name>A0A0N0DSC8_LEPPY</name>
<evidence type="ECO:0000313" key="3">
    <source>
        <dbReference type="EMBL" id="KPA75912.1"/>
    </source>
</evidence>
<feature type="compositionally biased region" description="Low complexity" evidence="2">
    <location>
        <begin position="160"/>
        <end position="170"/>
    </location>
</feature>
<gene>
    <name evidence="3" type="ORF">ABB37_08082</name>
</gene>
<dbReference type="OrthoDB" id="273682at2759"/>
<evidence type="ECO:0000256" key="1">
    <source>
        <dbReference type="SAM" id="Coils"/>
    </source>
</evidence>
<feature type="compositionally biased region" description="Low complexity" evidence="2">
    <location>
        <begin position="239"/>
        <end position="255"/>
    </location>
</feature>
<feature type="region of interest" description="Disordered" evidence="2">
    <location>
        <begin position="229"/>
        <end position="257"/>
    </location>
</feature>
<feature type="compositionally biased region" description="Acidic residues" evidence="2">
    <location>
        <begin position="492"/>
        <end position="502"/>
    </location>
</feature>
<dbReference type="EMBL" id="LGTL01000022">
    <property type="protein sequence ID" value="KPA75912.1"/>
    <property type="molecule type" value="Genomic_DNA"/>
</dbReference>
<dbReference type="RefSeq" id="XP_015654351.1">
    <property type="nucleotide sequence ID" value="XM_015806956.1"/>
</dbReference>
<feature type="coiled-coil region" evidence="1">
    <location>
        <begin position="295"/>
        <end position="322"/>
    </location>
</feature>
<accession>A0A0N0DSC8</accession>
<proteinExistence type="predicted"/>
<feature type="region of interest" description="Disordered" evidence="2">
    <location>
        <begin position="676"/>
        <end position="746"/>
    </location>
</feature>
<feature type="region of interest" description="Disordered" evidence="2">
    <location>
        <begin position="368"/>
        <end position="405"/>
    </location>
</feature>
<feature type="compositionally biased region" description="Low complexity" evidence="2">
    <location>
        <begin position="457"/>
        <end position="473"/>
    </location>
</feature>
<dbReference type="VEuPathDB" id="TriTrypDB:LpyrH10_22_0420"/>
<feature type="region of interest" description="Disordered" evidence="2">
    <location>
        <begin position="160"/>
        <end position="191"/>
    </location>
</feature>
<dbReference type="AlphaFoldDB" id="A0A0N0DSC8"/>
<sequence>MSHRVDGHPNAAAVAPSSSSAGPASTAVAFPEESAIVMDKWLMDVCGEEDLQFPSHRRAQYPAYIARLRRVANTKQFMANTFDYPARSGTREVLVLQKTLEALGGEEESLRQEISWVQENLTQLRRVLDERTMGASSIVEEEKAQAAKLAEMKAEEKKAAAAAAMAKQSSAPPPPMNASTQAQMAARQQGYAPLSASTPAVLIAPSRPANATTTTTSASTVAASRVAGTPLPMHDADDGASVGSSAVSSRSAAESNTFSAVARAARRADYEKKKALSLRYMAEVQSKTQATAAQRKEVEERHAGLLREKDQLDKEYAALQTTEALVVARHEEAEAHAHEETAQLTAEAAAYAGAEAAFASVWDEMEMEATTAEAPTATTAATPAAEGEEERSSDPPPLPETAVPGQGDEEEQAFLAVSPSDGGAAADAAATATASASLAPAEHDESPPEVTLHTHGPPSHGSQSVVSSSASSAPPTPRSPPPVERVLLTDGDNAEAAEEEDTHVETTVQETRASASQPAQGSSSTTAAAAAMPTARADNEARRVYLEELRHRLSELGAAAQACRRQLLNTSQTHMGRFRQSQQRLRDWQDMAAQARTTEEQLRGQVEVITTVLQDGAARLDMGSAESTYAAQLARLNQLLKERLYETFQYYVGGGEEAAVAMMYDANAEEELRGLHRPSPSAAAGGMTPLRGVGGASSSSAVSSVTPTRESSVSSAYHTPGGTHMTGASTSAVPPTSMNSGFDSPHKHRSRYELVRHLQRWEAALLADRLAILKAASMVPGPFSGAGANTRKTRGFTAARCYQELRHLLLQPKPANGSKA</sequence>
<evidence type="ECO:0000256" key="2">
    <source>
        <dbReference type="SAM" id="MobiDB-lite"/>
    </source>
</evidence>
<reference evidence="3 4" key="1">
    <citation type="submission" date="2015-07" db="EMBL/GenBank/DDBJ databases">
        <title>High-quality genome of monoxenous trypanosomatid Leptomonas pyrrhocoris.</title>
        <authorList>
            <person name="Flegontov P."/>
            <person name="Butenko A."/>
            <person name="Firsov S."/>
            <person name="Vlcek C."/>
            <person name="Logacheva M.D."/>
            <person name="Field M."/>
            <person name="Filatov D."/>
            <person name="Flegontova O."/>
            <person name="Gerasimov E."/>
            <person name="Jackson A.P."/>
            <person name="Kelly S."/>
            <person name="Opperdoes F."/>
            <person name="O'Reilly A."/>
            <person name="Votypka J."/>
            <person name="Yurchenko V."/>
            <person name="Lukes J."/>
        </authorList>
    </citation>
    <scope>NUCLEOTIDE SEQUENCE [LARGE SCALE GENOMIC DNA]</scope>
    <source>
        <strain evidence="3">H10</strain>
    </source>
</reference>
<dbReference type="GeneID" id="26908367"/>
<protein>
    <submittedName>
        <fullName evidence="3">Uncharacterized protein</fullName>
    </submittedName>
</protein>